<reference evidence="2 3" key="1">
    <citation type="submission" date="2015-05" db="EMBL/GenBank/DDBJ databases">
        <title>Genome sequencing and analysis of members of genus Stenotrophomonas.</title>
        <authorList>
            <person name="Patil P.P."/>
            <person name="Midha S."/>
            <person name="Patil P.B."/>
        </authorList>
    </citation>
    <scope>NUCLEOTIDE SEQUENCE [LARGE SCALE GENOMIC DNA]</scope>
    <source>
        <strain evidence="2 3">DSM 21858</strain>
    </source>
</reference>
<evidence type="ECO:0000259" key="1">
    <source>
        <dbReference type="Pfam" id="PF12697"/>
    </source>
</evidence>
<dbReference type="PANTHER" id="PTHR37946:SF1">
    <property type="entry name" value="SLL1969 PROTEIN"/>
    <property type="match status" value="1"/>
</dbReference>
<dbReference type="AlphaFoldDB" id="A0A0R0CNN8"/>
<organism evidence="2 3">
    <name type="scientific">Pseudoxanthomonas dokdonensis</name>
    <dbReference type="NCBI Taxonomy" id="344882"/>
    <lineage>
        <taxon>Bacteria</taxon>
        <taxon>Pseudomonadati</taxon>
        <taxon>Pseudomonadota</taxon>
        <taxon>Gammaproteobacteria</taxon>
        <taxon>Lysobacterales</taxon>
        <taxon>Lysobacteraceae</taxon>
        <taxon>Pseudoxanthomonas</taxon>
    </lineage>
</organism>
<sequence length="214" mass="22779">MDDHPHDTDTPILLLHGIWNAKAWLTPLARLLRAQGFRVSVFGYPSIVGGPEIAVPRLIEHLRGQQAPLHLVGHSLGGLVALEALRQQPQLPVARVVCLGTPLCGSQAARNLGRQSWSASLLGRSGRLLQDGCPPWQGPVQVGMVAGNVARGMGRLMARFDGPSDGTVALRETRLPGLADHCVVAASHTGLVFSRPAAVQAAHFLRHGRFAPPA</sequence>
<dbReference type="Gene3D" id="3.40.50.1820">
    <property type="entry name" value="alpha/beta hydrolase"/>
    <property type="match status" value="1"/>
</dbReference>
<dbReference type="Pfam" id="PF12697">
    <property type="entry name" value="Abhydrolase_6"/>
    <property type="match status" value="1"/>
</dbReference>
<dbReference type="STRING" id="344882.ABB29_01635"/>
<name>A0A0R0CNN8_9GAMM</name>
<dbReference type="PANTHER" id="PTHR37946">
    <property type="entry name" value="SLL1969 PROTEIN"/>
    <property type="match status" value="1"/>
</dbReference>
<dbReference type="SUPFAM" id="SSF53474">
    <property type="entry name" value="alpha/beta-Hydrolases"/>
    <property type="match status" value="1"/>
</dbReference>
<proteinExistence type="predicted"/>
<dbReference type="InterPro" id="IPR029058">
    <property type="entry name" value="AB_hydrolase_fold"/>
</dbReference>
<dbReference type="Proteomes" id="UP000052052">
    <property type="component" value="Unassembled WGS sequence"/>
</dbReference>
<keyword evidence="2" id="KW-0808">Transferase</keyword>
<dbReference type="GO" id="GO:0016740">
    <property type="term" value="F:transferase activity"/>
    <property type="evidence" value="ECO:0007669"/>
    <property type="project" value="UniProtKB-KW"/>
</dbReference>
<dbReference type="RefSeq" id="WP_057656879.1">
    <property type="nucleotide sequence ID" value="NZ_LDJL01000002.1"/>
</dbReference>
<dbReference type="OrthoDB" id="556502at2"/>
<gene>
    <name evidence="2" type="ORF">ABB29_01635</name>
</gene>
<dbReference type="EMBL" id="LDJL01000002">
    <property type="protein sequence ID" value="KRG71503.1"/>
    <property type="molecule type" value="Genomic_DNA"/>
</dbReference>
<evidence type="ECO:0000313" key="3">
    <source>
        <dbReference type="Proteomes" id="UP000052052"/>
    </source>
</evidence>
<feature type="domain" description="AB hydrolase-1" evidence="1">
    <location>
        <begin position="12"/>
        <end position="148"/>
    </location>
</feature>
<dbReference type="InterPro" id="IPR000073">
    <property type="entry name" value="AB_hydrolase_1"/>
</dbReference>
<accession>A0A0R0CNN8</accession>
<protein>
    <submittedName>
        <fullName evidence="2">Cob(I)alamin adenosyltransferase</fullName>
    </submittedName>
</protein>
<keyword evidence="3" id="KW-1185">Reference proteome</keyword>
<evidence type="ECO:0000313" key="2">
    <source>
        <dbReference type="EMBL" id="KRG71503.1"/>
    </source>
</evidence>
<comment type="caution">
    <text evidence="2">The sequence shown here is derived from an EMBL/GenBank/DDBJ whole genome shotgun (WGS) entry which is preliminary data.</text>
</comment>
<dbReference type="PATRIC" id="fig|344882.3.peg.1524"/>